<proteinExistence type="predicted"/>
<accession>A0A5C8NK62</accession>
<dbReference type="Pfam" id="PF01814">
    <property type="entry name" value="Hemerythrin"/>
    <property type="match status" value="1"/>
</dbReference>
<dbReference type="Proteomes" id="UP000321571">
    <property type="component" value="Unassembled WGS sequence"/>
</dbReference>
<sequence>MSTTAPTTYPDQLMLPGGQAAAPGGPVDMMMMYVMHHGFRRDLTRFAAAAAATPVDDHRTWQALETRWAKFGAILHHHHSGEDAGIWPFLLERADEDERSTLEAMEEEHSHIDPLLTACGEGFAELAGDRAGRTTAELEDVRAALQVRVAATRDALSRHLQHEESEAMVILQRHMSQADWEEIEETHFREPDGDLTIVDMIGWCAEAVPPKELREIFAKVGRPFQVIWWLTRGRFKRQEHRAFRYAGV</sequence>
<dbReference type="AlphaFoldDB" id="A0A5C8NK62"/>
<dbReference type="InterPro" id="IPR012312">
    <property type="entry name" value="Hemerythrin-like"/>
</dbReference>
<reference evidence="2 3" key="1">
    <citation type="submission" date="2019-06" db="EMBL/GenBank/DDBJ databases">
        <title>Aeromicrobium sp. nov., isolated from a maize field.</title>
        <authorList>
            <person name="Lin S.-Y."/>
            <person name="Tsai C.-F."/>
            <person name="Young C.-C."/>
        </authorList>
    </citation>
    <scope>NUCLEOTIDE SEQUENCE [LARGE SCALE GENOMIC DNA]</scope>
    <source>
        <strain evidence="2 3">CC-CFT486</strain>
    </source>
</reference>
<evidence type="ECO:0000259" key="1">
    <source>
        <dbReference type="Pfam" id="PF01814"/>
    </source>
</evidence>
<evidence type="ECO:0000313" key="3">
    <source>
        <dbReference type="Proteomes" id="UP000321571"/>
    </source>
</evidence>
<organism evidence="2 3">
    <name type="scientific">Aeromicrobium terrae</name>
    <dbReference type="NCBI Taxonomy" id="2498846"/>
    <lineage>
        <taxon>Bacteria</taxon>
        <taxon>Bacillati</taxon>
        <taxon>Actinomycetota</taxon>
        <taxon>Actinomycetes</taxon>
        <taxon>Propionibacteriales</taxon>
        <taxon>Nocardioidaceae</taxon>
        <taxon>Aeromicrobium</taxon>
    </lineage>
</organism>
<evidence type="ECO:0000313" key="2">
    <source>
        <dbReference type="EMBL" id="TXL61540.1"/>
    </source>
</evidence>
<name>A0A5C8NK62_9ACTN</name>
<feature type="domain" description="Hemerythrin-like" evidence="1">
    <location>
        <begin position="33"/>
        <end position="167"/>
    </location>
</feature>
<dbReference type="EMBL" id="VDUX01000003">
    <property type="protein sequence ID" value="TXL61540.1"/>
    <property type="molecule type" value="Genomic_DNA"/>
</dbReference>
<comment type="caution">
    <text evidence="2">The sequence shown here is derived from an EMBL/GenBank/DDBJ whole genome shotgun (WGS) entry which is preliminary data.</text>
</comment>
<dbReference type="OrthoDB" id="5197650at2"/>
<dbReference type="RefSeq" id="WP_147685905.1">
    <property type="nucleotide sequence ID" value="NZ_VDUX01000003.1"/>
</dbReference>
<protein>
    <submittedName>
        <fullName evidence="2">Hemerythrin domain-containing protein</fullName>
    </submittedName>
</protein>
<keyword evidence="3" id="KW-1185">Reference proteome</keyword>
<gene>
    <name evidence="2" type="ORF">FHP06_08965</name>
</gene>
<dbReference type="CDD" id="cd12108">
    <property type="entry name" value="Hr-like"/>
    <property type="match status" value="1"/>
</dbReference>
<dbReference type="Gene3D" id="1.20.120.520">
    <property type="entry name" value="nmb1532 protein domain like"/>
    <property type="match status" value="1"/>
</dbReference>